<evidence type="ECO:0000313" key="1">
    <source>
        <dbReference type="EMBL" id="RGW99878.1"/>
    </source>
</evidence>
<proteinExistence type="predicted"/>
<reference evidence="1 2" key="1">
    <citation type="submission" date="2018-08" db="EMBL/GenBank/DDBJ databases">
        <title>A genome reference for cultivated species of the human gut microbiota.</title>
        <authorList>
            <person name="Zou Y."/>
            <person name="Xue W."/>
            <person name="Luo G."/>
        </authorList>
    </citation>
    <scope>NUCLEOTIDE SEQUENCE [LARGE SCALE GENOMIC DNA]</scope>
    <source>
        <strain evidence="1 2">AF05-4</strain>
    </source>
</reference>
<organism evidence="1 2">
    <name type="scientific">Bacteroides stercoris</name>
    <dbReference type="NCBI Taxonomy" id="46506"/>
    <lineage>
        <taxon>Bacteria</taxon>
        <taxon>Pseudomonadati</taxon>
        <taxon>Bacteroidota</taxon>
        <taxon>Bacteroidia</taxon>
        <taxon>Bacteroidales</taxon>
        <taxon>Bacteroidaceae</taxon>
        <taxon>Bacteroides</taxon>
    </lineage>
</organism>
<comment type="caution">
    <text evidence="1">The sequence shown here is derived from an EMBL/GenBank/DDBJ whole genome shotgun (WGS) entry which is preliminary data.</text>
</comment>
<evidence type="ECO:0000313" key="2">
    <source>
        <dbReference type="Proteomes" id="UP000284777"/>
    </source>
</evidence>
<dbReference type="AlphaFoldDB" id="A0A413E507"/>
<sequence length="517" mass="61662">MFKRTFIKYKSIIYYYSMHKNNSQKSFTSKYEKELSQNSIYPLDNEVIKLISDINLREEDDDFAIYRYQKNIKKIWKLLIQKSIICLRYFDTREPFQEKNKKIPYAYGVNELSDYFKKYSDFEEVLYGGAKYYRDHVIHVFRVWILGICKLLEDDCKYLDYIEVEKGYEVNALEKVSIWTIISLTHDLGYPLEKALKIFDRTKDMMTFFINNPKANMDISFSGVQNSMNDYVLRFISSKMWEVNTENHKIKINSDINIENNKNKKFVTRLQPKYYFKFQKSLEHNEHGVISSLIIYKLLLFFLESDYSINEDYMFCYEDTRQFYIRREILRSIASHTCHDIYQMDIFKFSFLLIICDDAQEWGRKSISELYVNKSNKYSFGSIDLDLQGDVSNSCLFRDNQELNDTSQLKILLRNFYKQSETYRSVFRDGQDTVKRNFNFTRQWGIIWSDSDGNISYIVKLDVSQDEQTKLTIKRTDEAKISTSDVLLSSFNKFLEDIGGDGFVLETDKKSAVFYLK</sequence>
<name>A0A413E507_BACSE</name>
<dbReference type="EMBL" id="QSBD01000003">
    <property type="protein sequence ID" value="RGW99878.1"/>
    <property type="molecule type" value="Genomic_DNA"/>
</dbReference>
<accession>A0A413E507</accession>
<gene>
    <name evidence="1" type="ORF">DWV41_03465</name>
</gene>
<protein>
    <submittedName>
        <fullName evidence="1">Uncharacterized protein</fullName>
    </submittedName>
</protein>
<dbReference type="Proteomes" id="UP000284777">
    <property type="component" value="Unassembled WGS sequence"/>
</dbReference>